<keyword evidence="1" id="KW-0472">Membrane</keyword>
<keyword evidence="1" id="KW-0812">Transmembrane</keyword>
<keyword evidence="3" id="KW-1185">Reference proteome</keyword>
<evidence type="ECO:0000256" key="1">
    <source>
        <dbReference type="SAM" id="Phobius"/>
    </source>
</evidence>
<dbReference type="AlphaFoldDB" id="A0A8H3IX77"/>
<dbReference type="InterPro" id="IPR046536">
    <property type="entry name" value="DUF6601"/>
</dbReference>
<gene>
    <name evidence="2" type="ORF">ALECFALPRED_007250</name>
</gene>
<protein>
    <recommendedName>
        <fullName evidence="4">Subtilisin-like serine protease</fullName>
    </recommendedName>
</protein>
<evidence type="ECO:0008006" key="4">
    <source>
        <dbReference type="Google" id="ProtNLM"/>
    </source>
</evidence>
<dbReference type="PANTHER" id="PTHR34414">
    <property type="entry name" value="HET DOMAIN-CONTAINING PROTEIN-RELATED"/>
    <property type="match status" value="1"/>
</dbReference>
<dbReference type="EMBL" id="CAJPDR010000472">
    <property type="protein sequence ID" value="CAF9937435.1"/>
    <property type="molecule type" value="Genomic_DNA"/>
</dbReference>
<dbReference type="Pfam" id="PF20246">
    <property type="entry name" value="DUF6601"/>
    <property type="match status" value="1"/>
</dbReference>
<feature type="transmembrane region" description="Helical" evidence="1">
    <location>
        <begin position="254"/>
        <end position="275"/>
    </location>
</feature>
<reference evidence="2" key="1">
    <citation type="submission" date="2021-03" db="EMBL/GenBank/DDBJ databases">
        <authorList>
            <person name="Tagirdzhanova G."/>
        </authorList>
    </citation>
    <scope>NUCLEOTIDE SEQUENCE</scope>
</reference>
<feature type="transmembrane region" description="Helical" evidence="1">
    <location>
        <begin position="295"/>
        <end position="322"/>
    </location>
</feature>
<sequence length="348" mass="40179">MRVPFEQRYELFSLTATSSATLSPPSEPSQPSSGSLWKLILPAVHESPDHSLRLVDPAKEEELWIYLRDDLDVDGLNKVHKHLWFAGLPKRARALHHQLMIGRRIIITERADLHLLWRDDRLFLKPLPDYLLSYNIWEQELGKDRDLSENAKGFLLSYLWLIRHKSDFLIAQRENLVSKDLAWEQWTAFSTAIFPNIDSTGLEGISPRYLYGELRIGQLNLIYRLCRNTRNPKTFVYGYLEGYQKYSSFIAHNFAWVLTAIVYVTIVLTAMQVGLATTELQSSTLFNRASYGFTIFSIVAPLGILLVALFVLLILIIFNLIYTVNQRHAAWKHFPAIFDNVAVKPHKH</sequence>
<keyword evidence="1" id="KW-1133">Transmembrane helix</keyword>
<name>A0A8H3IX77_9LECA</name>
<dbReference type="PANTHER" id="PTHR34414:SF1">
    <property type="entry name" value="SUBTILISIN-LIKE SERINE PROTEASE"/>
    <property type="match status" value="1"/>
</dbReference>
<comment type="caution">
    <text evidence="2">The sequence shown here is derived from an EMBL/GenBank/DDBJ whole genome shotgun (WGS) entry which is preliminary data.</text>
</comment>
<proteinExistence type="predicted"/>
<evidence type="ECO:0000313" key="2">
    <source>
        <dbReference type="EMBL" id="CAF9937435.1"/>
    </source>
</evidence>
<accession>A0A8H3IX77</accession>
<dbReference type="Proteomes" id="UP000664203">
    <property type="component" value="Unassembled WGS sequence"/>
</dbReference>
<evidence type="ECO:0000313" key="3">
    <source>
        <dbReference type="Proteomes" id="UP000664203"/>
    </source>
</evidence>
<dbReference type="OrthoDB" id="5086500at2759"/>
<organism evidence="2 3">
    <name type="scientific">Alectoria fallacina</name>
    <dbReference type="NCBI Taxonomy" id="1903189"/>
    <lineage>
        <taxon>Eukaryota</taxon>
        <taxon>Fungi</taxon>
        <taxon>Dikarya</taxon>
        <taxon>Ascomycota</taxon>
        <taxon>Pezizomycotina</taxon>
        <taxon>Lecanoromycetes</taxon>
        <taxon>OSLEUM clade</taxon>
        <taxon>Lecanoromycetidae</taxon>
        <taxon>Lecanorales</taxon>
        <taxon>Lecanorineae</taxon>
        <taxon>Parmeliaceae</taxon>
        <taxon>Alectoria</taxon>
    </lineage>
</organism>